<accession>A0A1H4BE36</accession>
<keyword evidence="3" id="KW-1185">Reference proteome</keyword>
<sequence>MRPNTRSNLRSTENSKSMKNALYLAVMALFLVCGCYNVEPPKKPDNLLSEDQMVNVIVDMAIMSAAKGVNKKKIEVSGIVPAQYIYDRNTIDSLSFAESNVYYAFDVETYKRIYTRVKDTLNKKREFYKNIEDTEKVEKPRLDTIKRNKVNKFRGSINDSIIIATDLQPKS</sequence>
<dbReference type="OrthoDB" id="1525222at2"/>
<dbReference type="InterPro" id="IPR025381">
    <property type="entry name" value="DUF4296"/>
</dbReference>
<name>A0A1H4BE36_BIZPA</name>
<feature type="domain" description="DUF4296" evidence="1">
    <location>
        <begin position="44"/>
        <end position="125"/>
    </location>
</feature>
<dbReference type="Pfam" id="PF14129">
    <property type="entry name" value="DUF4296"/>
    <property type="match status" value="1"/>
</dbReference>
<reference evidence="2 3" key="1">
    <citation type="submission" date="2016-10" db="EMBL/GenBank/DDBJ databases">
        <authorList>
            <person name="de Groot N.N."/>
        </authorList>
    </citation>
    <scope>NUCLEOTIDE SEQUENCE [LARGE SCALE GENOMIC DNA]</scope>
    <source>
        <strain evidence="2 3">DSM 23842</strain>
    </source>
</reference>
<gene>
    <name evidence="2" type="ORF">SAMN04487990_11435</name>
</gene>
<organism evidence="2 3">
    <name type="scientific">Bizionia paragorgiae</name>
    <dbReference type="NCBI Taxonomy" id="283786"/>
    <lineage>
        <taxon>Bacteria</taxon>
        <taxon>Pseudomonadati</taxon>
        <taxon>Bacteroidota</taxon>
        <taxon>Flavobacteriia</taxon>
        <taxon>Flavobacteriales</taxon>
        <taxon>Flavobacteriaceae</taxon>
        <taxon>Bizionia</taxon>
    </lineage>
</organism>
<dbReference type="STRING" id="283786.SAMN04487990_11435"/>
<dbReference type="Proteomes" id="UP000198846">
    <property type="component" value="Unassembled WGS sequence"/>
</dbReference>
<dbReference type="AlphaFoldDB" id="A0A1H4BE36"/>
<dbReference type="EMBL" id="FNQK01000014">
    <property type="protein sequence ID" value="SEA46248.1"/>
    <property type="molecule type" value="Genomic_DNA"/>
</dbReference>
<protein>
    <recommendedName>
        <fullName evidence="1">DUF4296 domain-containing protein</fullName>
    </recommendedName>
</protein>
<proteinExistence type="predicted"/>
<dbReference type="PROSITE" id="PS51257">
    <property type="entry name" value="PROKAR_LIPOPROTEIN"/>
    <property type="match status" value="1"/>
</dbReference>
<evidence type="ECO:0000259" key="1">
    <source>
        <dbReference type="Pfam" id="PF14129"/>
    </source>
</evidence>
<evidence type="ECO:0000313" key="3">
    <source>
        <dbReference type="Proteomes" id="UP000198846"/>
    </source>
</evidence>
<evidence type="ECO:0000313" key="2">
    <source>
        <dbReference type="EMBL" id="SEA46248.1"/>
    </source>
</evidence>